<dbReference type="InterPro" id="IPR003869">
    <property type="entry name" value="Polysac_CapD-like"/>
</dbReference>
<organism evidence="5">
    <name type="scientific">uncultured marine thaumarchaeote KM3_17_C07</name>
    <dbReference type="NCBI Taxonomy" id="1456062"/>
    <lineage>
        <taxon>Archaea</taxon>
        <taxon>Nitrososphaerota</taxon>
        <taxon>environmental samples</taxon>
    </lineage>
</organism>
<keyword evidence="2" id="KW-0472">Membrane</keyword>
<dbReference type="CDD" id="cd05237">
    <property type="entry name" value="UDP_invert_4-6DH_SDR_e"/>
    <property type="match status" value="1"/>
</dbReference>
<dbReference type="InterPro" id="IPR036291">
    <property type="entry name" value="NAD(P)-bd_dom_sf"/>
</dbReference>
<feature type="domain" description="Polysaccharide biosynthesis protein CapD-like" evidence="4">
    <location>
        <begin position="515"/>
        <end position="797"/>
    </location>
</feature>
<sequence length="859" mass="96917">MEIISRITAVALLIILSPFLLIIGLGNLILQGRPIIYRQKRVGKDFQEFIIYKFRTMKNEDAGIDNFSSGQTTTLTRWGRFLRKTKLDELPQLANIIKGDMRFIGPRPEVPEYVSQESFSFLTIIKPGLSGFSSILFRNESEIWSMIDSEDPYRDILKIKVGLANYYVNNKSFFQDLKLVFITIMSLFIPKRMGHYLLMKLLRIKDSEKFQIKNIISTVKIKDIEKSEVKDDPKANRRKLILADIIAILTGFIFACYIRKDFSIPEIFLDKNIFFLLGGIIVAKIIPFQYFGLYKGMWRYTSLFDIFNIVKANTLGSILVVAAIGYFRGFQDIPRSIFIIDFILTFGFISSTRLGIRIMFSHLLNPQPYKIDLSKNVILLGAGTTGEFICKELMNDSKHHMNVVGFLDDNIDLHEREIHGKKVLGKIKELPDFAKLYDEALICCPNAPRNDVHQIIDICKLAGKPFRTLPSVSELVSGQISVNQFKEVSLIDLLGRSEVVLDKGLISNYIHGKRILITGAGGSIGSELVRQCLKYEPALLVMLDNSEINLFDIEREVISMPTNVLVKPLLSNIRDKNILKKVFTEYEPQVVLHAAAYKHVSMQEAFPWEAIHTNVLGTSHLVKASLEHNVEKFVLVSTDKAVKPVNVMGATKRLAELVCQGANSEYGTRFMSVRFGNVLGSSGSVIPIFQEQIRAGGPVTITDPDMERYFMSVPEAAQLILQAGSIGDGGEVFVLDMGEPIKILDIANELIRLSGFEPELDIPISFIGARPGEKRIEELVQDNEKVRKTKHEKIMVVDSTTGKEDGEIILDRIMKGELGGHEFDNNELRVTLASLVPEYKPSDDLQEPVILRIKPEIMA</sequence>
<keyword evidence="2" id="KW-0812">Transmembrane</keyword>
<evidence type="ECO:0000259" key="4">
    <source>
        <dbReference type="Pfam" id="PF02719"/>
    </source>
</evidence>
<evidence type="ECO:0000313" key="5">
    <source>
        <dbReference type="EMBL" id="AIF05098.1"/>
    </source>
</evidence>
<dbReference type="InterPro" id="IPR051203">
    <property type="entry name" value="Polysaccharide_Synthase-Rel"/>
</dbReference>
<evidence type="ECO:0000256" key="2">
    <source>
        <dbReference type="SAM" id="Phobius"/>
    </source>
</evidence>
<reference evidence="5" key="1">
    <citation type="journal article" date="2014" name="Genome Biol. Evol.">
        <title>Pangenome evidence for extensive interdomain horizontal transfer affecting lineage core and shell genes in uncultured planktonic thaumarchaeota and euryarchaeota.</title>
        <authorList>
            <person name="Deschamps P."/>
            <person name="Zivanovic Y."/>
            <person name="Moreira D."/>
            <person name="Rodriguez-Valera F."/>
            <person name="Lopez-Garcia P."/>
        </authorList>
    </citation>
    <scope>NUCLEOTIDE SEQUENCE</scope>
</reference>
<name>A0A075GTL1_9ARCH</name>
<evidence type="ECO:0000259" key="3">
    <source>
        <dbReference type="Pfam" id="PF02397"/>
    </source>
</evidence>
<proteinExistence type="inferred from homology"/>
<dbReference type="PANTHER" id="PTHR43318">
    <property type="entry name" value="UDP-N-ACETYLGLUCOSAMINE 4,6-DEHYDRATASE"/>
    <property type="match status" value="1"/>
</dbReference>
<feature type="domain" description="Bacterial sugar transferase" evidence="3">
    <location>
        <begin position="5"/>
        <end position="188"/>
    </location>
</feature>
<dbReference type="EMBL" id="KF900728">
    <property type="protein sequence ID" value="AIF05098.1"/>
    <property type="molecule type" value="Genomic_DNA"/>
</dbReference>
<evidence type="ECO:0000256" key="1">
    <source>
        <dbReference type="ARBA" id="ARBA00007430"/>
    </source>
</evidence>
<feature type="transmembrane region" description="Helical" evidence="2">
    <location>
        <begin position="333"/>
        <end position="356"/>
    </location>
</feature>
<feature type="transmembrane region" description="Helical" evidence="2">
    <location>
        <begin position="240"/>
        <end position="260"/>
    </location>
</feature>
<protein>
    <submittedName>
        <fullName evidence="5">Polysaccharide biosynthesis protein CapD</fullName>
    </submittedName>
</protein>
<accession>A0A075GTL1</accession>
<feature type="transmembrane region" description="Helical" evidence="2">
    <location>
        <begin position="272"/>
        <end position="294"/>
    </location>
</feature>
<dbReference type="AlphaFoldDB" id="A0A075GTL1"/>
<comment type="similarity">
    <text evidence="1">Belongs to the polysaccharide synthase family.</text>
</comment>
<keyword evidence="2" id="KW-1133">Transmembrane helix</keyword>
<dbReference type="Pfam" id="PF02397">
    <property type="entry name" value="Bac_transf"/>
    <property type="match status" value="1"/>
</dbReference>
<dbReference type="Pfam" id="PF02719">
    <property type="entry name" value="Polysacc_synt_2"/>
    <property type="match status" value="1"/>
</dbReference>
<feature type="transmembrane region" description="Helical" evidence="2">
    <location>
        <begin position="6"/>
        <end position="30"/>
    </location>
</feature>
<dbReference type="InterPro" id="IPR003362">
    <property type="entry name" value="Bact_transf"/>
</dbReference>
<dbReference type="SUPFAM" id="SSF51735">
    <property type="entry name" value="NAD(P)-binding Rossmann-fold domains"/>
    <property type="match status" value="2"/>
</dbReference>
<dbReference type="PANTHER" id="PTHR43318:SF1">
    <property type="entry name" value="POLYSACCHARIDE BIOSYNTHESIS PROTEIN EPSC-RELATED"/>
    <property type="match status" value="1"/>
</dbReference>
<dbReference type="Gene3D" id="3.40.50.720">
    <property type="entry name" value="NAD(P)-binding Rossmann-like Domain"/>
    <property type="match status" value="2"/>
</dbReference>
<feature type="transmembrane region" description="Helical" evidence="2">
    <location>
        <begin position="306"/>
        <end position="327"/>
    </location>
</feature>
<dbReference type="Pfam" id="PF13727">
    <property type="entry name" value="CoA_binding_3"/>
    <property type="match status" value="1"/>
</dbReference>